<evidence type="ECO:0008006" key="3">
    <source>
        <dbReference type="Google" id="ProtNLM"/>
    </source>
</evidence>
<dbReference type="Gene3D" id="2.40.70.10">
    <property type="entry name" value="Acid Proteases"/>
    <property type="match status" value="1"/>
</dbReference>
<dbReference type="AlphaFoldDB" id="A0A8T0F5L4"/>
<keyword evidence="2" id="KW-1185">Reference proteome</keyword>
<dbReference type="EMBL" id="JABXBU010000030">
    <property type="protein sequence ID" value="KAF8784313.1"/>
    <property type="molecule type" value="Genomic_DNA"/>
</dbReference>
<dbReference type="SUPFAM" id="SSF56672">
    <property type="entry name" value="DNA/RNA polymerases"/>
    <property type="match status" value="1"/>
</dbReference>
<dbReference type="InterPro" id="IPR008042">
    <property type="entry name" value="Retrotrans_Pao"/>
</dbReference>
<evidence type="ECO:0000313" key="1">
    <source>
        <dbReference type="EMBL" id="KAF8784313.1"/>
    </source>
</evidence>
<proteinExistence type="predicted"/>
<dbReference type="InterPro" id="IPR043502">
    <property type="entry name" value="DNA/RNA_pol_sf"/>
</dbReference>
<dbReference type="PANTHER" id="PTHR47331">
    <property type="entry name" value="PHD-TYPE DOMAIN-CONTAINING PROTEIN"/>
    <property type="match status" value="1"/>
</dbReference>
<comment type="caution">
    <text evidence="1">The sequence shown here is derived from an EMBL/GenBank/DDBJ whole genome shotgun (WGS) entry which is preliminary data.</text>
</comment>
<organism evidence="1 2">
    <name type="scientific">Argiope bruennichi</name>
    <name type="common">Wasp spider</name>
    <name type="synonym">Aranea bruennichi</name>
    <dbReference type="NCBI Taxonomy" id="94029"/>
    <lineage>
        <taxon>Eukaryota</taxon>
        <taxon>Metazoa</taxon>
        <taxon>Ecdysozoa</taxon>
        <taxon>Arthropoda</taxon>
        <taxon>Chelicerata</taxon>
        <taxon>Arachnida</taxon>
        <taxon>Araneae</taxon>
        <taxon>Araneomorphae</taxon>
        <taxon>Entelegynae</taxon>
        <taxon>Araneoidea</taxon>
        <taxon>Araneidae</taxon>
        <taxon>Argiope</taxon>
    </lineage>
</organism>
<reference evidence="1" key="2">
    <citation type="submission" date="2020-06" db="EMBL/GenBank/DDBJ databases">
        <authorList>
            <person name="Sheffer M."/>
        </authorList>
    </citation>
    <scope>NUCLEOTIDE SEQUENCE</scope>
</reference>
<protein>
    <recommendedName>
        <fullName evidence="3">Peptidase aspartic putative domain-containing protein</fullName>
    </recommendedName>
</protein>
<dbReference type="Proteomes" id="UP000807504">
    <property type="component" value="Unassembled WGS sequence"/>
</dbReference>
<gene>
    <name evidence="1" type="ORF">HNY73_010009</name>
</gene>
<dbReference type="Pfam" id="PF05380">
    <property type="entry name" value="Peptidase_A17"/>
    <property type="match status" value="1"/>
</dbReference>
<accession>A0A8T0F5L4</accession>
<evidence type="ECO:0000313" key="2">
    <source>
        <dbReference type="Proteomes" id="UP000807504"/>
    </source>
</evidence>
<reference evidence="1" key="1">
    <citation type="journal article" date="2020" name="bioRxiv">
        <title>Chromosome-level reference genome of the European wasp spider Argiope bruennichi: a resource for studies on range expansion and evolutionary adaptation.</title>
        <authorList>
            <person name="Sheffer M.M."/>
            <person name="Hoppe A."/>
            <person name="Krehenwinkel H."/>
            <person name="Uhl G."/>
            <person name="Kuss A.W."/>
            <person name="Jensen L."/>
            <person name="Jensen C."/>
            <person name="Gillespie R.G."/>
            <person name="Hoff K.J."/>
            <person name="Prost S."/>
        </authorList>
    </citation>
    <scope>NUCLEOTIDE SEQUENCE</scope>
</reference>
<dbReference type="GO" id="GO:0071897">
    <property type="term" value="P:DNA biosynthetic process"/>
    <property type="evidence" value="ECO:0007669"/>
    <property type="project" value="UniProtKB-ARBA"/>
</dbReference>
<sequence length="611" mass="69240">MDDPKRYKEHITQIRVVRGKVKASLTRLEHSAAELESKNEGLLSDEPASLIKHIPLSNDSYEEAWGRLMDRALLDSGSESSFVSENVINILGLKRKNARMALSGISGVQAGTTRGSVNLKIGSRFSEECLTVNAFILNKVTSQIPVENINIKELDYLKGIPLSDEDFSSPSVCDIILESDCFFSILRNGKISGSEGQPIAQSTIFGWFVAGQIRRDSISSSYTQSHLISVENDYNINSVLQKFWQMEELLDKKFLMSDEEEFCENHFKSTYRINDQGRFVVRLPVYKDINQLGDTKGMAVSRLLAMERKFKFDSEFELEYQGFMSEYEELGHMSPNKDFDSSKPDYFLPHHAVQKKDTTRCLHQIGLDSQIINPEISKIIQNSFYMDDLMAGAKSNEEAIALIQKLSEILAVWGFHLRKWRSNSPHVLNNLAECLSANESNVEIHPENCSKTLGLIWNSSTGCFVFKIDFNFANESFLSQSARLFDPLGFLSPSTILIKIFYQQLWLLKLDWDSALPEHFAVKWRKFKKEFQQICHISIPRWLLITEKEIILHGFSDASQSAYACVIYAVQRSDNGVTKVTILAAESKVAPLNPVSIPRLELNGALLLARL</sequence>
<dbReference type="InterPro" id="IPR021109">
    <property type="entry name" value="Peptidase_aspartic_dom_sf"/>
</dbReference>
<name>A0A8T0F5L4_ARGBR</name>